<name>A0A7X1KCR7_9SPHN</name>
<gene>
    <name evidence="2" type="ORF">H7F49_11800</name>
</gene>
<reference evidence="2 3" key="1">
    <citation type="submission" date="2020-08" db="EMBL/GenBank/DDBJ databases">
        <title>The genome sequence of Novosphingobium flavum 4Y4.</title>
        <authorList>
            <person name="Liu Y."/>
        </authorList>
    </citation>
    <scope>NUCLEOTIDE SEQUENCE [LARGE SCALE GENOMIC DNA]</scope>
    <source>
        <strain evidence="2 3">4Y4</strain>
    </source>
</reference>
<dbReference type="AlphaFoldDB" id="A0A7X1KCR7"/>
<evidence type="ECO:0000313" key="3">
    <source>
        <dbReference type="Proteomes" id="UP000520156"/>
    </source>
</evidence>
<dbReference type="InterPro" id="IPR050463">
    <property type="entry name" value="Gfo/Idh/MocA_oxidrdct_glycsds"/>
</dbReference>
<dbReference type="InterPro" id="IPR000683">
    <property type="entry name" value="Gfo/Idh/MocA-like_OxRdtase_N"/>
</dbReference>
<dbReference type="Proteomes" id="UP000520156">
    <property type="component" value="Unassembled WGS sequence"/>
</dbReference>
<dbReference type="Gene3D" id="3.30.360.10">
    <property type="entry name" value="Dihydrodipicolinate Reductase, domain 2"/>
    <property type="match status" value="1"/>
</dbReference>
<dbReference type="GO" id="GO:0000166">
    <property type="term" value="F:nucleotide binding"/>
    <property type="evidence" value="ECO:0007669"/>
    <property type="project" value="InterPro"/>
</dbReference>
<accession>A0A7X1KCR7</accession>
<protein>
    <submittedName>
        <fullName evidence="2">Gfo/Idh/MocA family oxidoreductase</fullName>
    </submittedName>
</protein>
<dbReference type="InterPro" id="IPR036291">
    <property type="entry name" value="NAD(P)-bd_dom_sf"/>
</dbReference>
<proteinExistence type="predicted"/>
<feature type="domain" description="Gfo/Idh/MocA-like oxidoreductase N-terminal" evidence="1">
    <location>
        <begin position="12"/>
        <end position="122"/>
    </location>
</feature>
<dbReference type="Pfam" id="PF01408">
    <property type="entry name" value="GFO_IDH_MocA"/>
    <property type="match status" value="1"/>
</dbReference>
<dbReference type="PANTHER" id="PTHR43818">
    <property type="entry name" value="BCDNA.GH03377"/>
    <property type="match status" value="1"/>
</dbReference>
<dbReference type="RefSeq" id="WP_185683806.1">
    <property type="nucleotide sequence ID" value="NZ_JACLAU010000019.1"/>
</dbReference>
<dbReference type="EMBL" id="JACLAU010000019">
    <property type="protein sequence ID" value="MBC2652387.1"/>
    <property type="molecule type" value="Genomic_DNA"/>
</dbReference>
<sequence>MEAGIACRGRPFRVGLVGLGKIARDRHVPAILADPAFDLIATASPDGELADVPGYADMDSMLAAGHDLDAVILCTPPGIRAQLAAKALSSGMHLMLEKPPAARASEATPLERLARENGRSVFAAWHSREAAAVSTSRAWLQERSIREVRVIWRESIYRWHPGQTWLVSAGGFGVFDPAINAFSILTRILPETLAVVSADLFIPVNCASPVAAKVTMRCGEAPVSCDLSILETGRQQWDIEVCTDKGTLVLTDGGAVCSSDGQGFQQDGQSSADGEYPRLYQQFAGLIASGTSDFDLGPLKLVDAVLDCGTIHHVAEFAFT</sequence>
<dbReference type="PANTHER" id="PTHR43818:SF7">
    <property type="entry name" value="DEHYDROGENASE"/>
    <property type="match status" value="1"/>
</dbReference>
<evidence type="ECO:0000259" key="1">
    <source>
        <dbReference type="Pfam" id="PF01408"/>
    </source>
</evidence>
<organism evidence="2 3">
    <name type="scientific">Novosphingobium aerophilum</name>
    <dbReference type="NCBI Taxonomy" id="2839843"/>
    <lineage>
        <taxon>Bacteria</taxon>
        <taxon>Pseudomonadati</taxon>
        <taxon>Pseudomonadota</taxon>
        <taxon>Alphaproteobacteria</taxon>
        <taxon>Sphingomonadales</taxon>
        <taxon>Sphingomonadaceae</taxon>
        <taxon>Novosphingobium</taxon>
    </lineage>
</organism>
<dbReference type="SUPFAM" id="SSF51735">
    <property type="entry name" value="NAD(P)-binding Rossmann-fold domains"/>
    <property type="match status" value="1"/>
</dbReference>
<dbReference type="Gene3D" id="3.40.50.720">
    <property type="entry name" value="NAD(P)-binding Rossmann-like Domain"/>
    <property type="match status" value="1"/>
</dbReference>
<keyword evidence="3" id="KW-1185">Reference proteome</keyword>
<evidence type="ECO:0000313" key="2">
    <source>
        <dbReference type="EMBL" id="MBC2652387.1"/>
    </source>
</evidence>
<comment type="caution">
    <text evidence="2">The sequence shown here is derived from an EMBL/GenBank/DDBJ whole genome shotgun (WGS) entry which is preliminary data.</text>
</comment>